<reference evidence="3 4" key="1">
    <citation type="journal article" date="2018" name="Gigascience">
        <title>Genomes of trombidid mites reveal novel predicted allergens and laterally-transferred genes associated with secondary metabolism.</title>
        <authorList>
            <person name="Dong X."/>
            <person name="Chaisiri K."/>
            <person name="Xia D."/>
            <person name="Armstrong S.D."/>
            <person name="Fang Y."/>
            <person name="Donnelly M.J."/>
            <person name="Kadowaki T."/>
            <person name="McGarry J.W."/>
            <person name="Darby A.C."/>
            <person name="Makepeace B.L."/>
        </authorList>
    </citation>
    <scope>NUCLEOTIDE SEQUENCE [LARGE SCALE GENOMIC DNA]</scope>
    <source>
        <strain evidence="3">UoL-UT</strain>
    </source>
</reference>
<organism evidence="3 4">
    <name type="scientific">Leptotrombidium deliense</name>
    <dbReference type="NCBI Taxonomy" id="299467"/>
    <lineage>
        <taxon>Eukaryota</taxon>
        <taxon>Metazoa</taxon>
        <taxon>Ecdysozoa</taxon>
        <taxon>Arthropoda</taxon>
        <taxon>Chelicerata</taxon>
        <taxon>Arachnida</taxon>
        <taxon>Acari</taxon>
        <taxon>Acariformes</taxon>
        <taxon>Trombidiformes</taxon>
        <taxon>Prostigmata</taxon>
        <taxon>Anystina</taxon>
        <taxon>Parasitengona</taxon>
        <taxon>Trombiculoidea</taxon>
        <taxon>Trombiculidae</taxon>
        <taxon>Leptotrombidium</taxon>
    </lineage>
</organism>
<dbReference type="AlphaFoldDB" id="A0A443SQI5"/>
<dbReference type="InterPro" id="IPR037275">
    <property type="entry name" value="Znf_CTCHY_sf"/>
</dbReference>
<evidence type="ECO:0000256" key="1">
    <source>
        <dbReference type="PROSITE-ProRule" id="PRU00965"/>
    </source>
</evidence>
<dbReference type="InterPro" id="IPR039846">
    <property type="entry name" value="ZCCHC4"/>
</dbReference>
<evidence type="ECO:0000313" key="4">
    <source>
        <dbReference type="Proteomes" id="UP000288716"/>
    </source>
</evidence>
<sequence length="106" mass="12570">MDYKVNYENHCKFSANHSRKRKEGSPVRIFTNIPPNLFVLEESEGYKYCSICERYVASENKHCIHCNRCTSKDGRESIHCFECNRCVKNTWKHCNRCKKCSLPHIH</sequence>
<dbReference type="SUPFAM" id="SSF161245">
    <property type="entry name" value="Zinc hairpin stack"/>
    <property type="match status" value="1"/>
</dbReference>
<feature type="domain" description="CTCHY-type" evidence="2">
    <location>
        <begin position="44"/>
        <end position="105"/>
    </location>
</feature>
<proteinExistence type="predicted"/>
<dbReference type="VEuPathDB" id="VectorBase:LDEU002234"/>
<dbReference type="Proteomes" id="UP000288716">
    <property type="component" value="Unassembled WGS sequence"/>
</dbReference>
<dbReference type="GO" id="GO:0005730">
    <property type="term" value="C:nucleolus"/>
    <property type="evidence" value="ECO:0007669"/>
    <property type="project" value="TreeGrafter"/>
</dbReference>
<dbReference type="GO" id="GO:0005737">
    <property type="term" value="C:cytoplasm"/>
    <property type="evidence" value="ECO:0007669"/>
    <property type="project" value="TreeGrafter"/>
</dbReference>
<keyword evidence="1" id="KW-0862">Zinc</keyword>
<keyword evidence="4" id="KW-1185">Reference proteome</keyword>
<dbReference type="PROSITE" id="PS51270">
    <property type="entry name" value="ZF_CTCHY"/>
    <property type="match status" value="1"/>
</dbReference>
<dbReference type="OrthoDB" id="431817at2759"/>
<name>A0A443SQI5_9ACAR</name>
<evidence type="ECO:0000313" key="3">
    <source>
        <dbReference type="EMBL" id="RWS29806.1"/>
    </source>
</evidence>
<dbReference type="PANTHER" id="PTHR13493">
    <property type="entry name" value="ZINC FINGER CCHC DOMAIN-CONTAINING"/>
    <property type="match status" value="1"/>
</dbReference>
<accession>A0A443SQI5</accession>
<dbReference type="InterPro" id="IPR017921">
    <property type="entry name" value="Znf_CTCHY"/>
</dbReference>
<dbReference type="STRING" id="299467.A0A443SQI5"/>
<dbReference type="GO" id="GO:0008988">
    <property type="term" value="F:rRNA (adenine-N6-)-methyltransferase activity"/>
    <property type="evidence" value="ECO:0007669"/>
    <property type="project" value="InterPro"/>
</dbReference>
<gene>
    <name evidence="3" type="ORF">B4U80_01210</name>
</gene>
<comment type="caution">
    <text evidence="3">The sequence shown here is derived from an EMBL/GenBank/DDBJ whole genome shotgun (WGS) entry which is preliminary data.</text>
</comment>
<keyword evidence="1" id="KW-0863">Zinc-finger</keyword>
<protein>
    <submittedName>
        <fullName evidence="3">Zinc finger CCHC domain containing 4-like isoform CRA_b</fullName>
    </submittedName>
</protein>
<evidence type="ECO:0000259" key="2">
    <source>
        <dbReference type="PROSITE" id="PS51270"/>
    </source>
</evidence>
<dbReference type="PROSITE" id="PS50216">
    <property type="entry name" value="DHHC"/>
    <property type="match status" value="1"/>
</dbReference>
<dbReference type="EMBL" id="NCKV01000762">
    <property type="protein sequence ID" value="RWS29806.1"/>
    <property type="molecule type" value="Genomic_DNA"/>
</dbReference>
<keyword evidence="1" id="KW-0479">Metal-binding</keyword>
<dbReference type="GO" id="GO:0008270">
    <property type="term" value="F:zinc ion binding"/>
    <property type="evidence" value="ECO:0007669"/>
    <property type="project" value="UniProtKB-KW"/>
</dbReference>
<dbReference type="PANTHER" id="PTHR13493:SF3">
    <property type="entry name" value="RRNA N6-ADENOSINE-METHYLTRANSFERASE ZCCHC4"/>
    <property type="match status" value="1"/>
</dbReference>